<feature type="region of interest" description="Disordered" evidence="1">
    <location>
        <begin position="248"/>
        <end position="276"/>
    </location>
</feature>
<dbReference type="EMBL" id="CP083239">
    <property type="protein sequence ID" value="UOK71477.1"/>
    <property type="molecule type" value="Genomic_DNA"/>
</dbReference>
<dbReference type="RefSeq" id="WP_244378658.1">
    <property type="nucleotide sequence ID" value="NZ_CP083239.1"/>
</dbReference>
<proteinExistence type="predicted"/>
<name>A0A9E6ZWV6_9HYPH</name>
<evidence type="ECO:0000313" key="2">
    <source>
        <dbReference type="EMBL" id="UOK71477.1"/>
    </source>
</evidence>
<dbReference type="PANTHER" id="PTHR30619:SF1">
    <property type="entry name" value="RECOMBINATION PROTEIN 2"/>
    <property type="match status" value="1"/>
</dbReference>
<accession>A0A9E6ZWV6</accession>
<evidence type="ECO:0008006" key="4">
    <source>
        <dbReference type="Google" id="ProtNLM"/>
    </source>
</evidence>
<evidence type="ECO:0000313" key="3">
    <source>
        <dbReference type="Proteomes" id="UP000831684"/>
    </source>
</evidence>
<dbReference type="Proteomes" id="UP000831684">
    <property type="component" value="Chromosome"/>
</dbReference>
<reference evidence="2" key="1">
    <citation type="submission" date="2021-09" db="EMBL/GenBank/DDBJ databases">
        <title>Network and meta-omics reveal the key degrader and cooperation patterns in an efficient 1,4-dioxane-degrading microbial community.</title>
        <authorList>
            <person name="Dai C."/>
        </authorList>
    </citation>
    <scope>NUCLEOTIDE SEQUENCE</scope>
    <source>
        <strain evidence="2">ZM13</strain>
    </source>
</reference>
<dbReference type="KEGG" id="apol:K9D25_01745"/>
<dbReference type="PANTHER" id="PTHR30619">
    <property type="entry name" value="DNA INTERNALIZATION/COMPETENCE PROTEIN COMEC/REC2"/>
    <property type="match status" value="1"/>
</dbReference>
<dbReference type="Gene3D" id="3.60.15.10">
    <property type="entry name" value="Ribonuclease Z/Hydroxyacylglutathione hydrolase-like"/>
    <property type="match status" value="2"/>
</dbReference>
<protein>
    <recommendedName>
        <fullName evidence="4">Metallo-beta-lactamase domain-containing protein</fullName>
    </recommendedName>
</protein>
<dbReference type="AlphaFoldDB" id="A0A9E6ZWV6"/>
<sequence length="531" mass="58571">MPTSPSPLRLNGLVRTGQVFICRRDLRLILAMIDAGLKDQQIHAFFSQPGRDFNHNRISALRSADRSLLPPPATHAQLQAFLDCWSTFPPVSHFWYCLDEQGLNGDAWQVAYRFHPVGQGMLHSGELRQGRRPPFTWVYDCGSVTAQAQVESELDDLCTARGAAHGSKPELDFVALSHFDADHISGLVHLLGLFEVKMILLPFLQLWQRFWIAASADDLDADFLQFLIDPAGYFLRVDGGAEARIVFVSPSESDPPPPPPPAPDPGPPEGPRGELDVRPMKLGLETERVPVVVDGEIPGVTGLRLSEAEFLRAESVLHIDGLWEFVPYNDAHQAERCPAGFPATVEPLIKTLLAAANPADRKKALDALKAHYDATFGGGAYRRNIISLFLYGGPVSTPVEAYFGTGETLFGNMAWHHEPDWSRLSASHFSILFTGDGSLNSKPRRTGFETFFTPYGRLDKASVFQVMHHGASGNSSPEVAALVAPRASIFCSDPSKGDKHPHADVLRQFWPYNCIQVDDAIGWLMLGVFKF</sequence>
<organism evidence="2 3">
    <name type="scientific">Ancylobacter polymorphus</name>
    <dbReference type="NCBI Taxonomy" id="223390"/>
    <lineage>
        <taxon>Bacteria</taxon>
        <taxon>Pseudomonadati</taxon>
        <taxon>Pseudomonadota</taxon>
        <taxon>Alphaproteobacteria</taxon>
        <taxon>Hyphomicrobiales</taxon>
        <taxon>Xanthobacteraceae</taxon>
        <taxon>Ancylobacter</taxon>
    </lineage>
</organism>
<dbReference type="InterPro" id="IPR052159">
    <property type="entry name" value="Competence_DNA_uptake"/>
</dbReference>
<gene>
    <name evidence="2" type="ORF">K9D25_01745</name>
</gene>
<feature type="compositionally biased region" description="Pro residues" evidence="1">
    <location>
        <begin position="253"/>
        <end position="270"/>
    </location>
</feature>
<dbReference type="InterPro" id="IPR036866">
    <property type="entry name" value="RibonucZ/Hydroxyglut_hydro"/>
</dbReference>
<evidence type="ECO:0000256" key="1">
    <source>
        <dbReference type="SAM" id="MobiDB-lite"/>
    </source>
</evidence>
<dbReference type="SUPFAM" id="SSF56281">
    <property type="entry name" value="Metallo-hydrolase/oxidoreductase"/>
    <property type="match status" value="1"/>
</dbReference>